<proteinExistence type="inferred from homology"/>
<dbReference type="GO" id="GO:0005634">
    <property type="term" value="C:nucleus"/>
    <property type="evidence" value="ECO:0007669"/>
    <property type="project" value="UniProtKB-SubCell"/>
</dbReference>
<dbReference type="PROSITE" id="PS00028">
    <property type="entry name" value="ZINC_FINGER_C2H2_1"/>
    <property type="match status" value="7"/>
</dbReference>
<evidence type="ECO:0000256" key="5">
    <source>
        <dbReference type="ARBA" id="ARBA00022833"/>
    </source>
</evidence>
<dbReference type="SUPFAM" id="SSF57667">
    <property type="entry name" value="beta-beta-alpha zinc fingers"/>
    <property type="match status" value="3"/>
</dbReference>
<feature type="domain" description="C2H2-type" evidence="12">
    <location>
        <begin position="489"/>
        <end position="516"/>
    </location>
</feature>
<keyword evidence="4 9" id="KW-0863">Zinc-finger</keyword>
<dbReference type="InterPro" id="IPR012934">
    <property type="entry name" value="Znf_AD"/>
</dbReference>
<keyword evidence="5 10" id="KW-0862">Zinc</keyword>
<feature type="domain" description="C2H2-type" evidence="12">
    <location>
        <begin position="395"/>
        <end position="422"/>
    </location>
</feature>
<evidence type="ECO:0000256" key="3">
    <source>
        <dbReference type="ARBA" id="ARBA00022737"/>
    </source>
</evidence>
<dbReference type="Gene3D" id="3.40.1800.20">
    <property type="match status" value="1"/>
</dbReference>
<dbReference type="AlphaFoldDB" id="A0A336KK47"/>
<dbReference type="PANTHER" id="PTHR24388:SF54">
    <property type="entry name" value="PROTEIN ESCARGOT"/>
    <property type="match status" value="1"/>
</dbReference>
<comment type="subcellular location">
    <subcellularLocation>
        <location evidence="1">Nucleus</location>
    </subcellularLocation>
</comment>
<feature type="region of interest" description="Disordered" evidence="11">
    <location>
        <begin position="618"/>
        <end position="638"/>
    </location>
</feature>
<feature type="compositionally biased region" description="Acidic residues" evidence="11">
    <location>
        <begin position="194"/>
        <end position="211"/>
    </location>
</feature>
<feature type="region of interest" description="Disordered" evidence="11">
    <location>
        <begin position="145"/>
        <end position="249"/>
    </location>
</feature>
<evidence type="ECO:0000256" key="9">
    <source>
        <dbReference type="PROSITE-ProRule" id="PRU00042"/>
    </source>
</evidence>
<feature type="domain" description="C2H2-type" evidence="12">
    <location>
        <begin position="575"/>
        <end position="603"/>
    </location>
</feature>
<dbReference type="InterPro" id="IPR050527">
    <property type="entry name" value="Snail/Krueppel_Znf"/>
</dbReference>
<feature type="domain" description="C2H2-type" evidence="12">
    <location>
        <begin position="545"/>
        <end position="573"/>
    </location>
</feature>
<dbReference type="InterPro" id="IPR036236">
    <property type="entry name" value="Znf_C2H2_sf"/>
</dbReference>
<dbReference type="SMART" id="SM00355">
    <property type="entry name" value="ZnF_C2H2"/>
    <property type="match status" value="9"/>
</dbReference>
<evidence type="ECO:0000256" key="1">
    <source>
        <dbReference type="ARBA" id="ARBA00004123"/>
    </source>
</evidence>
<feature type="domain" description="ZAD" evidence="13">
    <location>
        <begin position="12"/>
        <end position="84"/>
    </location>
</feature>
<feature type="binding site" evidence="10">
    <location>
        <position position="57"/>
    </location>
    <ligand>
        <name>Zn(2+)</name>
        <dbReference type="ChEBI" id="CHEBI:29105"/>
    </ligand>
</feature>
<dbReference type="OMA" id="FWINIDE"/>
<dbReference type="GO" id="GO:0000981">
    <property type="term" value="F:DNA-binding transcription factor activity, RNA polymerase II-specific"/>
    <property type="evidence" value="ECO:0007669"/>
    <property type="project" value="TreeGrafter"/>
</dbReference>
<evidence type="ECO:0000256" key="8">
    <source>
        <dbReference type="ARBA" id="ARBA00037948"/>
    </source>
</evidence>
<organism evidence="14">
    <name type="scientific">Culicoides sonorensis</name>
    <name type="common">Biting midge</name>
    <dbReference type="NCBI Taxonomy" id="179676"/>
    <lineage>
        <taxon>Eukaryota</taxon>
        <taxon>Metazoa</taxon>
        <taxon>Ecdysozoa</taxon>
        <taxon>Arthropoda</taxon>
        <taxon>Hexapoda</taxon>
        <taxon>Insecta</taxon>
        <taxon>Pterygota</taxon>
        <taxon>Neoptera</taxon>
        <taxon>Endopterygota</taxon>
        <taxon>Diptera</taxon>
        <taxon>Nematocera</taxon>
        <taxon>Chironomoidea</taxon>
        <taxon>Ceratopogonidae</taxon>
        <taxon>Ceratopogoninae</taxon>
        <taxon>Culicoides</taxon>
        <taxon>Monoculicoides</taxon>
    </lineage>
</organism>
<feature type="domain" description="C2H2-type" evidence="12">
    <location>
        <begin position="426"/>
        <end position="454"/>
    </location>
</feature>
<accession>A0A336KK47</accession>
<dbReference type="Pfam" id="PF00096">
    <property type="entry name" value="zf-C2H2"/>
    <property type="match status" value="4"/>
</dbReference>
<evidence type="ECO:0000256" key="11">
    <source>
        <dbReference type="SAM" id="MobiDB-lite"/>
    </source>
</evidence>
<reference evidence="14" key="1">
    <citation type="submission" date="2018-04" db="EMBL/GenBank/DDBJ databases">
        <authorList>
            <person name="Go L.Y."/>
            <person name="Mitchell J.A."/>
        </authorList>
    </citation>
    <scope>NUCLEOTIDE SEQUENCE</scope>
    <source>
        <tissue evidence="14">Whole organism</tissue>
    </source>
</reference>
<feature type="compositionally biased region" description="Polar residues" evidence="11">
    <location>
        <begin position="231"/>
        <end position="241"/>
    </location>
</feature>
<keyword evidence="6" id="KW-0238">DNA-binding</keyword>
<feature type="compositionally biased region" description="Polar residues" evidence="11">
    <location>
        <begin position="149"/>
        <end position="163"/>
    </location>
</feature>
<dbReference type="PROSITE" id="PS51915">
    <property type="entry name" value="ZAD"/>
    <property type="match status" value="1"/>
</dbReference>
<dbReference type="SMART" id="SM00868">
    <property type="entry name" value="zf-AD"/>
    <property type="match status" value="1"/>
</dbReference>
<dbReference type="VEuPathDB" id="VectorBase:CSON011366"/>
<evidence type="ECO:0000259" key="13">
    <source>
        <dbReference type="PROSITE" id="PS51915"/>
    </source>
</evidence>
<dbReference type="Gene3D" id="3.30.160.60">
    <property type="entry name" value="Classic Zinc Finger"/>
    <property type="match status" value="4"/>
</dbReference>
<dbReference type="InterPro" id="IPR013087">
    <property type="entry name" value="Znf_C2H2_type"/>
</dbReference>
<evidence type="ECO:0000313" key="15">
    <source>
        <dbReference type="EMBL" id="SSX24746.1"/>
    </source>
</evidence>
<protein>
    <submittedName>
        <fullName evidence="14">CSON011366 protein</fullName>
    </submittedName>
</protein>
<feature type="domain" description="C2H2-type" evidence="12">
    <location>
        <begin position="516"/>
        <end position="544"/>
    </location>
</feature>
<evidence type="ECO:0000256" key="7">
    <source>
        <dbReference type="ARBA" id="ARBA00023242"/>
    </source>
</evidence>
<evidence type="ECO:0000259" key="12">
    <source>
        <dbReference type="PROSITE" id="PS50157"/>
    </source>
</evidence>
<gene>
    <name evidence="14" type="primary">CSON011366</name>
</gene>
<dbReference type="FunFam" id="3.30.160.60:FF:000065">
    <property type="entry name" value="B-cell CLL/lymphoma 6, member B"/>
    <property type="match status" value="1"/>
</dbReference>
<dbReference type="SUPFAM" id="SSF57716">
    <property type="entry name" value="Glucocorticoid receptor-like (DNA-binding domain)"/>
    <property type="match status" value="1"/>
</dbReference>
<keyword evidence="3" id="KW-0677">Repeat</keyword>
<comment type="similarity">
    <text evidence="8">Belongs to the snail C2H2-type zinc-finger protein family.</text>
</comment>
<feature type="binding site" evidence="10">
    <location>
        <position position="14"/>
    </location>
    <ligand>
        <name>Zn(2+)</name>
        <dbReference type="ChEBI" id="CHEBI:29105"/>
    </ligand>
</feature>
<feature type="domain" description="C2H2-type" evidence="12">
    <location>
        <begin position="459"/>
        <end position="487"/>
    </location>
</feature>
<evidence type="ECO:0000313" key="14">
    <source>
        <dbReference type="EMBL" id="SSX04382.1"/>
    </source>
</evidence>
<evidence type="ECO:0000256" key="4">
    <source>
        <dbReference type="ARBA" id="ARBA00022771"/>
    </source>
</evidence>
<evidence type="ECO:0000256" key="2">
    <source>
        <dbReference type="ARBA" id="ARBA00022723"/>
    </source>
</evidence>
<dbReference type="GO" id="GO:0008270">
    <property type="term" value="F:zinc ion binding"/>
    <property type="evidence" value="ECO:0007669"/>
    <property type="project" value="UniProtKB-UniRule"/>
</dbReference>
<dbReference type="EMBL" id="UFQT01000495">
    <property type="protein sequence ID" value="SSX24746.1"/>
    <property type="molecule type" value="Genomic_DNA"/>
</dbReference>
<feature type="binding site" evidence="10">
    <location>
        <position position="60"/>
    </location>
    <ligand>
        <name>Zn(2+)</name>
        <dbReference type="ChEBI" id="CHEBI:29105"/>
    </ligand>
</feature>
<dbReference type="PROSITE" id="PS50157">
    <property type="entry name" value="ZINC_FINGER_C2H2_2"/>
    <property type="match status" value="8"/>
</dbReference>
<dbReference type="FunFam" id="3.30.160.60:FF:000110">
    <property type="entry name" value="Zinc finger protein-like"/>
    <property type="match status" value="1"/>
</dbReference>
<name>A0A336KK47_CULSO</name>
<keyword evidence="7" id="KW-0539">Nucleus</keyword>
<dbReference type="Pfam" id="PF07776">
    <property type="entry name" value="zf-AD"/>
    <property type="match status" value="1"/>
</dbReference>
<dbReference type="EMBL" id="UFQS01000495">
    <property type="protein sequence ID" value="SSX04382.1"/>
    <property type="molecule type" value="Genomic_DNA"/>
</dbReference>
<evidence type="ECO:0000256" key="10">
    <source>
        <dbReference type="PROSITE-ProRule" id="PRU01263"/>
    </source>
</evidence>
<feature type="domain" description="C2H2-type" evidence="12">
    <location>
        <begin position="365"/>
        <end position="392"/>
    </location>
</feature>
<keyword evidence="2 10" id="KW-0479">Metal-binding</keyword>
<reference evidence="15" key="2">
    <citation type="submission" date="2018-07" db="EMBL/GenBank/DDBJ databases">
        <authorList>
            <person name="Quirk P.G."/>
            <person name="Krulwich T.A."/>
        </authorList>
    </citation>
    <scope>NUCLEOTIDE SEQUENCE</scope>
</reference>
<sequence length="661" mass="77258">MTDIAKLITKDTVCRLCFGICNDLREIYDGKSKYSEIISKFLYLQLIKNDGLSNKICWSCADFLDMIQKFYTKIINTQKHHLSTKFEQYQLEPVFIVKNFDSSDKSDEVQIPCQVQHGEIIEVVSPENDECAKIQIHTKSKKLEEKSDNAQFISKRTRSSLNNAPVKEKPTRTYNRKCKKETVLQAEKCAASDVEPDPFENDFDDSEDEYEPPPLHHKRKRKSMHDDNVQKPDQNSQSQKNPVPGSKPSEEYSIIAVDEPNLSATNETFSEEWPSAESYEKFPNKLIDNGCLLIRGKELNDLVSKFFKLQCELCKENTRFNDIRDMYQHYKQHKSPGFVRCCGTKIERYRCAVFHMARHLQPEAFKCKICNYIVTRPKFLETHLKTHLPEEEKPFVCPECPKRFCWKAAYQVHLETHKSNDERKTYMCSSCPKVYDTPGGLSTHKKLVHNKHKESDEKHVCHVCAKKFATKTGLNEHMNTIHQREKTTIQCKECGKWLMNKRCLKTHMLLHSNIDHKCPDCDYTTKKHFLLAKHNITHHSTEKPFECDKCQKKFKLKRALTVHMQQSHADTNKSYKCNFCEKTFGSSTNFYTHRKNFHPNELAELRLKTEEEKRLKRIEAGLEEEESTPNLKGDESDEMLDVNIEDDGQMVIIHFDQNKKK</sequence>
<feature type="binding site" evidence="10">
    <location>
        <position position="17"/>
    </location>
    <ligand>
        <name>Zn(2+)</name>
        <dbReference type="ChEBI" id="CHEBI:29105"/>
    </ligand>
</feature>
<evidence type="ECO:0000256" key="6">
    <source>
        <dbReference type="ARBA" id="ARBA00023125"/>
    </source>
</evidence>
<dbReference type="GO" id="GO:0000978">
    <property type="term" value="F:RNA polymerase II cis-regulatory region sequence-specific DNA binding"/>
    <property type="evidence" value="ECO:0007669"/>
    <property type="project" value="TreeGrafter"/>
</dbReference>
<dbReference type="PANTHER" id="PTHR24388">
    <property type="entry name" value="ZINC FINGER PROTEIN"/>
    <property type="match status" value="1"/>
</dbReference>